<accession>A0A9N8J9J7</accession>
<proteinExistence type="predicted"/>
<evidence type="ECO:0000313" key="2">
    <source>
        <dbReference type="Proteomes" id="UP000716446"/>
    </source>
</evidence>
<organism evidence="1 2">
    <name type="scientific">Aureobasidium vineae</name>
    <dbReference type="NCBI Taxonomy" id="2773715"/>
    <lineage>
        <taxon>Eukaryota</taxon>
        <taxon>Fungi</taxon>
        <taxon>Dikarya</taxon>
        <taxon>Ascomycota</taxon>
        <taxon>Pezizomycotina</taxon>
        <taxon>Dothideomycetes</taxon>
        <taxon>Dothideomycetidae</taxon>
        <taxon>Dothideales</taxon>
        <taxon>Saccotheciaceae</taxon>
        <taxon>Aureobasidium</taxon>
    </lineage>
</organism>
<dbReference type="Proteomes" id="UP000716446">
    <property type="component" value="Unassembled WGS sequence"/>
</dbReference>
<sequence>MDNHETNRTYVNGYVYNILVRADELYDKGALEECMRLLQRLVDDYDMGMLPKTKTLILPCMLVDD</sequence>
<protein>
    <submittedName>
        <fullName evidence="1">Uncharacterized protein</fullName>
    </submittedName>
</protein>
<comment type="caution">
    <text evidence="1">The sequence shown here is derived from an EMBL/GenBank/DDBJ whole genome shotgun (WGS) entry which is preliminary data.</text>
</comment>
<dbReference type="EMBL" id="CAIJEN010000001">
    <property type="protein sequence ID" value="CAD0081785.1"/>
    <property type="molecule type" value="Genomic_DNA"/>
</dbReference>
<dbReference type="AlphaFoldDB" id="A0A9N8J9J7"/>
<gene>
    <name evidence="1" type="ORF">AWRI4619_LOCUS352</name>
</gene>
<reference evidence="1" key="1">
    <citation type="submission" date="2020-06" db="EMBL/GenBank/DDBJ databases">
        <authorList>
            <person name="Onetto C."/>
        </authorList>
    </citation>
    <scope>NUCLEOTIDE SEQUENCE</scope>
</reference>
<evidence type="ECO:0000313" key="1">
    <source>
        <dbReference type="EMBL" id="CAD0081785.1"/>
    </source>
</evidence>
<name>A0A9N8J9J7_9PEZI</name>
<keyword evidence="2" id="KW-1185">Reference proteome</keyword>